<dbReference type="AlphaFoldDB" id="A0A9X2B2X7"/>
<evidence type="ECO:0000256" key="5">
    <source>
        <dbReference type="RuleBase" id="RU362066"/>
    </source>
</evidence>
<evidence type="ECO:0000256" key="3">
    <source>
        <dbReference type="ARBA" id="ARBA00023054"/>
    </source>
</evidence>
<keyword evidence="10" id="KW-1185">Reference proteome</keyword>
<name>A0A9X2B2X7_9BACL</name>
<keyword evidence="9" id="KW-0969">Cilium</keyword>
<dbReference type="GO" id="GO:0071973">
    <property type="term" value="P:bacterial-type flagellum-dependent cell motility"/>
    <property type="evidence" value="ECO:0007669"/>
    <property type="project" value="TreeGrafter"/>
</dbReference>
<feature type="compositionally biased region" description="Polar residues" evidence="6">
    <location>
        <begin position="69"/>
        <end position="81"/>
    </location>
</feature>
<accession>A0A9X2B2X7</accession>
<dbReference type="Proteomes" id="UP001139347">
    <property type="component" value="Unassembled WGS sequence"/>
</dbReference>
<keyword evidence="9" id="KW-0282">Flagellum</keyword>
<gene>
    <name evidence="9" type="primary">fliD</name>
    <name evidence="9" type="ORF">MUG84_13520</name>
</gene>
<dbReference type="GO" id="GO:0009421">
    <property type="term" value="C:bacterial-type flagellum filament cap"/>
    <property type="evidence" value="ECO:0007669"/>
    <property type="project" value="InterPro"/>
</dbReference>
<dbReference type="PANTHER" id="PTHR30288:SF0">
    <property type="entry name" value="FLAGELLAR HOOK-ASSOCIATED PROTEIN 2"/>
    <property type="match status" value="1"/>
</dbReference>
<dbReference type="GO" id="GO:0005576">
    <property type="term" value="C:extracellular region"/>
    <property type="evidence" value="ECO:0007669"/>
    <property type="project" value="UniProtKB-SubCell"/>
</dbReference>
<keyword evidence="9" id="KW-0966">Cell projection</keyword>
<dbReference type="PANTHER" id="PTHR30288">
    <property type="entry name" value="FLAGELLAR CAP/ASSEMBLY PROTEIN FLID"/>
    <property type="match status" value="1"/>
</dbReference>
<comment type="caution">
    <text evidence="9">The sequence shown here is derived from an EMBL/GenBank/DDBJ whole genome shotgun (WGS) entry which is preliminary data.</text>
</comment>
<organism evidence="9 10">
    <name type="scientific">Paenibacillus mangrovi</name>
    <dbReference type="NCBI Taxonomy" id="2931978"/>
    <lineage>
        <taxon>Bacteria</taxon>
        <taxon>Bacillati</taxon>
        <taxon>Bacillota</taxon>
        <taxon>Bacilli</taxon>
        <taxon>Bacillales</taxon>
        <taxon>Paenibacillaceae</taxon>
        <taxon>Paenibacillus</taxon>
    </lineage>
</organism>
<evidence type="ECO:0000313" key="9">
    <source>
        <dbReference type="EMBL" id="MCJ8012751.1"/>
    </source>
</evidence>
<proteinExistence type="inferred from homology"/>
<feature type="region of interest" description="Disordered" evidence="6">
    <location>
        <begin position="69"/>
        <end position="90"/>
    </location>
</feature>
<dbReference type="Pfam" id="PF07195">
    <property type="entry name" value="FliD_C"/>
    <property type="match status" value="1"/>
</dbReference>
<dbReference type="InterPro" id="IPR010809">
    <property type="entry name" value="FliD_C"/>
</dbReference>
<evidence type="ECO:0000259" key="7">
    <source>
        <dbReference type="Pfam" id="PF02465"/>
    </source>
</evidence>
<evidence type="ECO:0000259" key="8">
    <source>
        <dbReference type="Pfam" id="PF07195"/>
    </source>
</evidence>
<feature type="domain" description="Flagellar hook-associated protein 2 N-terminal" evidence="7">
    <location>
        <begin position="10"/>
        <end position="104"/>
    </location>
</feature>
<protein>
    <recommendedName>
        <fullName evidence="5">Flagellar hook-associated protein 2</fullName>
        <shortName evidence="5">HAP2</shortName>
    </recommendedName>
    <alternativeName>
        <fullName evidence="5">Flagellar cap protein</fullName>
    </alternativeName>
</protein>
<comment type="subunit">
    <text evidence="2 5">Homopentamer.</text>
</comment>
<dbReference type="GO" id="GO:0009424">
    <property type="term" value="C:bacterial-type flagellum hook"/>
    <property type="evidence" value="ECO:0007669"/>
    <property type="project" value="UniProtKB-UniRule"/>
</dbReference>
<evidence type="ECO:0000256" key="2">
    <source>
        <dbReference type="ARBA" id="ARBA00011255"/>
    </source>
</evidence>
<dbReference type="GO" id="GO:0007155">
    <property type="term" value="P:cell adhesion"/>
    <property type="evidence" value="ECO:0007669"/>
    <property type="project" value="InterPro"/>
</dbReference>
<evidence type="ECO:0000313" key="10">
    <source>
        <dbReference type="Proteomes" id="UP001139347"/>
    </source>
</evidence>
<evidence type="ECO:0000256" key="4">
    <source>
        <dbReference type="ARBA" id="ARBA00023143"/>
    </source>
</evidence>
<reference evidence="9" key="1">
    <citation type="submission" date="2022-04" db="EMBL/GenBank/DDBJ databases">
        <title>Paenibacillus mangrovi sp. nov., a novel endophytic bacterium isolated from bark of Kandelia candel.</title>
        <authorList>
            <person name="Tuo L."/>
        </authorList>
    </citation>
    <scope>NUCLEOTIDE SEQUENCE</scope>
    <source>
        <strain evidence="9">KQZ6P-2</strain>
    </source>
</reference>
<keyword evidence="3" id="KW-0175">Coiled coil</keyword>
<dbReference type="EMBL" id="JALIRP010000005">
    <property type="protein sequence ID" value="MCJ8012751.1"/>
    <property type="molecule type" value="Genomic_DNA"/>
</dbReference>
<comment type="function">
    <text evidence="5">Required for morphogenesis and for the elongation of the flagellar filament by facilitating polymerization of the flagellin monomers at the tip of growing filament. Forms a capping structure, which prevents flagellin subunits (transported through the central channel of the flagellum) from leaking out without polymerization at the distal end.</text>
</comment>
<feature type="domain" description="Flagellar hook-associated protein 2 C-terminal" evidence="8">
    <location>
        <begin position="324"/>
        <end position="586"/>
    </location>
</feature>
<sequence>MPMRITGMSSGMDIDKIVSDLMKAERMPQVKLKQQKDLLNYQTSLYREINTKVSSLREALNAMRFSSGLTGTKATSSSGDISVSMNGSSSKSSYSLEVIALATNASISGGENVSNFGLMGNPYSDATIVQGVNDQMIVTLDNQAKAIKIPAGTYTVDEMKGALQTAINSQFGSNKVQVGIDGGNRLTLDPITSSGKKPQITVKEMNGALSALGFTDGQSYRLDVNMKLSDLAQSSNLNYNQPLQVPGEFKVNGVSITYDENSTIQSIMTKVNSSSANVNMSYDSVNNKFVFKSRQTGSTSELKLESVSGNFLEAIKVADGTANGTDAIVKIDNEEKTFSSNNFNYDGMSIQLNKVTSEAVTINVAADPDAVVDKVKKFVSSYNDLIELVNTRLGETRDRNYSPLTDDQRSAMNESDIATWESKVKIGLLHNSSILKNIKSSLRELLSKEVDGIADEFNTLSEVGITTAPYVRGDIKNAGKIVIDEAKLKNAISQNPEAVNALFTNNPGFESQEGIAVTMYKRVDNIMGSLIKEAGRIDGATNDVSTVIGKKVFDLESRIMSMNAILNKKEDNYYKRFSVMEKAIANGNAQMNWLAQQLG</sequence>
<comment type="subcellular location">
    <subcellularLocation>
        <location evidence="5">Secreted</location>
    </subcellularLocation>
    <subcellularLocation>
        <location evidence="5">Bacterial flagellum</location>
    </subcellularLocation>
</comment>
<evidence type="ECO:0000256" key="1">
    <source>
        <dbReference type="ARBA" id="ARBA00009764"/>
    </source>
</evidence>
<dbReference type="Pfam" id="PF02465">
    <property type="entry name" value="FliD_N"/>
    <property type="match status" value="1"/>
</dbReference>
<dbReference type="RefSeq" id="WP_244725578.1">
    <property type="nucleotide sequence ID" value="NZ_JALIRP010000005.1"/>
</dbReference>
<keyword evidence="4 5" id="KW-0975">Bacterial flagellum</keyword>
<dbReference type="InterPro" id="IPR040026">
    <property type="entry name" value="FliD"/>
</dbReference>
<dbReference type="InterPro" id="IPR003481">
    <property type="entry name" value="FliD_N"/>
</dbReference>
<evidence type="ECO:0000256" key="6">
    <source>
        <dbReference type="SAM" id="MobiDB-lite"/>
    </source>
</evidence>
<keyword evidence="5" id="KW-0964">Secreted</keyword>
<comment type="similarity">
    <text evidence="1 5">Belongs to the FliD family.</text>
</comment>